<evidence type="ECO:0000313" key="2">
    <source>
        <dbReference type="EMBL" id="TSK13263.1"/>
    </source>
</evidence>
<feature type="compositionally biased region" description="Polar residues" evidence="1">
    <location>
        <begin position="301"/>
        <end position="318"/>
    </location>
</feature>
<sequence>MGITDKNTVMEEAANWPADVHFPKINRRGTRRSQSSLREVSPVPSHYSEPVSLRKRKDVTARLPCLINEADQQEDENDDIQSLKSLPTVMNTLISVPKGNRSHTSRKGQSVSDFSLPFLGTSKCTLMVKDKVEMSSAYHPLPVGPPQYAPLGKSRPHEKSWNIKASRQHLHASVSNKVSLGPSVQGVYPIKPAVMKEAYQPLRPVLMREEALNRGALHCLLEEHYLPISNNPHLLEPFSGFEEHLRHQLLNSPLPCHAALPHINSHPLFQLDAVLPVPQGVCSSLMQRTVELCNPQRKQFPSITMTRPTPSPKHLSNTENRDVA</sequence>
<accession>A0A556THD5</accession>
<gene>
    <name evidence="2" type="ORF">Baya_0137</name>
</gene>
<name>A0A556THD5_BAGYA</name>
<dbReference type="Proteomes" id="UP000319801">
    <property type="component" value="Unassembled WGS sequence"/>
</dbReference>
<evidence type="ECO:0000313" key="3">
    <source>
        <dbReference type="Proteomes" id="UP000319801"/>
    </source>
</evidence>
<dbReference type="OrthoDB" id="9936533at2759"/>
<reference evidence="2 3" key="1">
    <citation type="journal article" date="2019" name="Genome Biol. Evol.">
        <title>Whole-Genome Sequencing of the Giant Devil Catfish, Bagarius yarrelli.</title>
        <authorList>
            <person name="Jiang W."/>
            <person name="Lv Y."/>
            <person name="Cheng L."/>
            <person name="Yang K."/>
            <person name="Chao B."/>
            <person name="Wang X."/>
            <person name="Li Y."/>
            <person name="Pan X."/>
            <person name="You X."/>
            <person name="Zhang Y."/>
            <person name="Yang J."/>
            <person name="Li J."/>
            <person name="Zhang X."/>
            <person name="Liu S."/>
            <person name="Sun C."/>
            <person name="Yang J."/>
            <person name="Shi Q."/>
        </authorList>
    </citation>
    <scope>NUCLEOTIDE SEQUENCE [LARGE SCALE GENOMIC DNA]</scope>
    <source>
        <strain evidence="2">JWS20170419001</strain>
        <tissue evidence="2">Muscle</tissue>
    </source>
</reference>
<feature type="region of interest" description="Disordered" evidence="1">
    <location>
        <begin position="301"/>
        <end position="324"/>
    </location>
</feature>
<dbReference type="AlphaFoldDB" id="A0A556THD5"/>
<protein>
    <submittedName>
        <fullName evidence="2">Uncharacterized protein</fullName>
    </submittedName>
</protein>
<dbReference type="EMBL" id="VCAZ01000001">
    <property type="protein sequence ID" value="TSK13263.1"/>
    <property type="molecule type" value="Genomic_DNA"/>
</dbReference>
<organism evidence="2 3">
    <name type="scientific">Bagarius yarrelli</name>
    <name type="common">Goonch</name>
    <name type="synonym">Bagrus yarrelli</name>
    <dbReference type="NCBI Taxonomy" id="175774"/>
    <lineage>
        <taxon>Eukaryota</taxon>
        <taxon>Metazoa</taxon>
        <taxon>Chordata</taxon>
        <taxon>Craniata</taxon>
        <taxon>Vertebrata</taxon>
        <taxon>Euteleostomi</taxon>
        <taxon>Actinopterygii</taxon>
        <taxon>Neopterygii</taxon>
        <taxon>Teleostei</taxon>
        <taxon>Ostariophysi</taxon>
        <taxon>Siluriformes</taxon>
        <taxon>Sisoridae</taxon>
        <taxon>Sisorinae</taxon>
        <taxon>Bagarius</taxon>
    </lineage>
</organism>
<keyword evidence="3" id="KW-1185">Reference proteome</keyword>
<comment type="caution">
    <text evidence="2">The sequence shown here is derived from an EMBL/GenBank/DDBJ whole genome shotgun (WGS) entry which is preliminary data.</text>
</comment>
<proteinExistence type="predicted"/>
<evidence type="ECO:0000256" key="1">
    <source>
        <dbReference type="SAM" id="MobiDB-lite"/>
    </source>
</evidence>
<feature type="region of interest" description="Disordered" evidence="1">
    <location>
        <begin position="25"/>
        <end position="52"/>
    </location>
</feature>